<feature type="binding site" evidence="11">
    <location>
        <position position="236"/>
    </location>
    <ligand>
        <name>Zn(2+)</name>
        <dbReference type="ChEBI" id="CHEBI:29105"/>
    </ligand>
</feature>
<dbReference type="GO" id="GO:0016879">
    <property type="term" value="F:ligase activity, forming carbon-nitrogen bonds"/>
    <property type="evidence" value="ECO:0007669"/>
    <property type="project" value="UniProtKB-UniRule"/>
</dbReference>
<dbReference type="NCBIfam" id="TIGR00364">
    <property type="entry name" value="7-cyano-7-deazaguanine synthase QueC"/>
    <property type="match status" value="1"/>
</dbReference>
<proteinExistence type="inferred from homology"/>
<keyword evidence="2 11" id="KW-0436">Ligase</keyword>
<dbReference type="EC" id="6.3.4.20" evidence="9 11"/>
<dbReference type="InterPro" id="IPR014729">
    <property type="entry name" value="Rossmann-like_a/b/a_fold"/>
</dbReference>
<dbReference type="EMBL" id="JBHSKX010000001">
    <property type="protein sequence ID" value="MFC5366712.1"/>
    <property type="molecule type" value="Genomic_DNA"/>
</dbReference>
<feature type="binding site" evidence="11">
    <location>
        <position position="250"/>
    </location>
    <ligand>
        <name>Zn(2+)</name>
        <dbReference type="ChEBI" id="CHEBI:29105"/>
    </ligand>
</feature>
<evidence type="ECO:0000256" key="2">
    <source>
        <dbReference type="ARBA" id="ARBA00022598"/>
    </source>
</evidence>
<evidence type="ECO:0000256" key="7">
    <source>
        <dbReference type="ARBA" id="ARBA00037768"/>
    </source>
</evidence>
<evidence type="ECO:0000256" key="10">
    <source>
        <dbReference type="ARBA" id="ARBA00047890"/>
    </source>
</evidence>
<comment type="pathway">
    <text evidence="1 11">Purine metabolism; 7-cyano-7-deazaguanine biosynthesis.</text>
</comment>
<accession>A0ABD5R9V2</accession>
<feature type="region of interest" description="Disordered" evidence="12">
    <location>
        <begin position="1"/>
        <end position="46"/>
    </location>
</feature>
<keyword evidence="3 11" id="KW-0479">Metal-binding</keyword>
<dbReference type="Gene3D" id="3.40.50.620">
    <property type="entry name" value="HUPs"/>
    <property type="match status" value="1"/>
</dbReference>
<feature type="binding site" evidence="11">
    <location>
        <begin position="56"/>
        <end position="66"/>
    </location>
    <ligand>
        <name>ATP</name>
        <dbReference type="ChEBI" id="CHEBI:30616"/>
    </ligand>
</feature>
<reference evidence="13 14" key="1">
    <citation type="journal article" date="2019" name="Int. J. Syst. Evol. Microbiol.">
        <title>The Global Catalogue of Microorganisms (GCM) 10K type strain sequencing project: providing services to taxonomists for standard genome sequencing and annotation.</title>
        <authorList>
            <consortium name="The Broad Institute Genomics Platform"/>
            <consortium name="The Broad Institute Genome Sequencing Center for Infectious Disease"/>
            <person name="Wu L."/>
            <person name="Ma J."/>
        </authorList>
    </citation>
    <scope>NUCLEOTIDE SEQUENCE [LARGE SCALE GENOMIC DNA]</scope>
    <source>
        <strain evidence="13 14">CGMCC 1.12237</strain>
    </source>
</reference>
<dbReference type="CDD" id="cd01995">
    <property type="entry name" value="QueC-like"/>
    <property type="match status" value="1"/>
</dbReference>
<feature type="compositionally biased region" description="Basic and acidic residues" evidence="12">
    <location>
        <begin position="26"/>
        <end position="37"/>
    </location>
</feature>
<feature type="binding site" evidence="11">
    <location>
        <position position="247"/>
    </location>
    <ligand>
        <name>Zn(2+)</name>
        <dbReference type="ChEBI" id="CHEBI:29105"/>
    </ligand>
</feature>
<dbReference type="HAMAP" id="MF_01633">
    <property type="entry name" value="QueC"/>
    <property type="match status" value="1"/>
</dbReference>
<dbReference type="Pfam" id="PF06508">
    <property type="entry name" value="QueC"/>
    <property type="match status" value="1"/>
</dbReference>
<dbReference type="PANTHER" id="PTHR42914:SF1">
    <property type="entry name" value="7-CYANO-7-DEAZAGUANINE SYNTHASE"/>
    <property type="match status" value="1"/>
</dbReference>
<organism evidence="13 14">
    <name type="scientific">Salinirubrum litoreum</name>
    <dbReference type="NCBI Taxonomy" id="1126234"/>
    <lineage>
        <taxon>Archaea</taxon>
        <taxon>Methanobacteriati</taxon>
        <taxon>Methanobacteriota</taxon>
        <taxon>Stenosarchaea group</taxon>
        <taxon>Halobacteria</taxon>
        <taxon>Halobacteriales</taxon>
        <taxon>Haloferacaceae</taxon>
        <taxon>Salinirubrum</taxon>
    </lineage>
</organism>
<evidence type="ECO:0000256" key="5">
    <source>
        <dbReference type="ARBA" id="ARBA00022833"/>
    </source>
</evidence>
<comment type="caution">
    <text evidence="13">The sequence shown here is derived from an EMBL/GenBank/DDBJ whole genome shotgun (WGS) entry which is preliminary data.</text>
</comment>
<evidence type="ECO:0000256" key="6">
    <source>
        <dbReference type="ARBA" id="ARBA00022840"/>
    </source>
</evidence>
<dbReference type="RefSeq" id="WP_227227952.1">
    <property type="nucleotide sequence ID" value="NZ_JAJCVJ010000001.1"/>
</dbReference>
<feature type="region of interest" description="Disordered" evidence="12">
    <location>
        <begin position="270"/>
        <end position="293"/>
    </location>
</feature>
<evidence type="ECO:0000313" key="14">
    <source>
        <dbReference type="Proteomes" id="UP001596201"/>
    </source>
</evidence>
<feature type="binding site" evidence="11">
    <location>
        <position position="244"/>
    </location>
    <ligand>
        <name>Zn(2+)</name>
        <dbReference type="ChEBI" id="CHEBI:29105"/>
    </ligand>
</feature>
<keyword evidence="14" id="KW-1185">Reference proteome</keyword>
<sequence>MTDEMHPDDDTHEQATETNSEQTTTVEERAAVEETTHETGVPDPIDAPEKRAVVLLSGGMDSATTAYEAVAGGYDLYVVHTSYGQQTEGKEYECARRLAEDLGARDFLHVETRHLQQIGASSLTDDSIAVEDADMDAEEIPTSYVPFRNANLLSMAVSYAEANDCGAVFVGAHSEDYAGYPDCRPEFFEAFETMVDLGTKPTTDISLEVPFVDSTKTEIAARGVELGVSFDHTWSCYRAEAPACGTCDSCAYRLQAFQQVGVEDPIEYVERPTYTTTETDADAEDDPAPATTD</sequence>
<name>A0ABD5R9V2_9EURY</name>
<dbReference type="Proteomes" id="UP001596201">
    <property type="component" value="Unassembled WGS sequence"/>
</dbReference>
<dbReference type="GO" id="GO:0005524">
    <property type="term" value="F:ATP binding"/>
    <property type="evidence" value="ECO:0007669"/>
    <property type="project" value="UniProtKB-UniRule"/>
</dbReference>
<dbReference type="PANTHER" id="PTHR42914">
    <property type="entry name" value="7-CYANO-7-DEAZAGUANINE SYNTHASE"/>
    <property type="match status" value="1"/>
</dbReference>
<dbReference type="GO" id="GO:0008270">
    <property type="term" value="F:zinc ion binding"/>
    <property type="evidence" value="ECO:0007669"/>
    <property type="project" value="UniProtKB-UniRule"/>
</dbReference>
<keyword evidence="4 11" id="KW-0547">Nucleotide-binding</keyword>
<dbReference type="SUPFAM" id="SSF52402">
    <property type="entry name" value="Adenine nucleotide alpha hydrolases-like"/>
    <property type="match status" value="1"/>
</dbReference>
<comment type="cofactor">
    <cofactor evidence="11">
        <name>Zn(2+)</name>
        <dbReference type="ChEBI" id="CHEBI:29105"/>
    </cofactor>
    <text evidence="11">Binds 1 zinc ion per subunit.</text>
</comment>
<gene>
    <name evidence="11 13" type="primary">queC</name>
    <name evidence="13" type="ORF">ACFPJ5_07145</name>
</gene>
<evidence type="ECO:0000256" key="8">
    <source>
        <dbReference type="ARBA" id="ARBA00037993"/>
    </source>
</evidence>
<dbReference type="AlphaFoldDB" id="A0ABD5R9V2"/>
<keyword evidence="6 11" id="KW-0067">ATP-binding</keyword>
<comment type="catalytic activity">
    <reaction evidence="10 11">
        <text>7-carboxy-7-carbaguanine + NH4(+) + 2 ATP = 7-cyano-7-carbaguanine + 2 AMP + 2 diphosphate + 2 H(+)</text>
        <dbReference type="Rhea" id="RHEA:27982"/>
        <dbReference type="ChEBI" id="CHEBI:15378"/>
        <dbReference type="ChEBI" id="CHEBI:28938"/>
        <dbReference type="ChEBI" id="CHEBI:30616"/>
        <dbReference type="ChEBI" id="CHEBI:33019"/>
        <dbReference type="ChEBI" id="CHEBI:45075"/>
        <dbReference type="ChEBI" id="CHEBI:61036"/>
        <dbReference type="ChEBI" id="CHEBI:456215"/>
        <dbReference type="EC" id="6.3.4.20"/>
    </reaction>
</comment>
<evidence type="ECO:0000256" key="12">
    <source>
        <dbReference type="SAM" id="MobiDB-lite"/>
    </source>
</evidence>
<evidence type="ECO:0000256" key="4">
    <source>
        <dbReference type="ARBA" id="ARBA00022741"/>
    </source>
</evidence>
<evidence type="ECO:0000313" key="13">
    <source>
        <dbReference type="EMBL" id="MFC5366712.1"/>
    </source>
</evidence>
<evidence type="ECO:0000256" key="3">
    <source>
        <dbReference type="ARBA" id="ARBA00022723"/>
    </source>
</evidence>
<comment type="function">
    <text evidence="7 11">Catalyzes the ATP-dependent conversion of 7-carboxy-7-deazaguanine (CDG) to 7-cyano-7-deazaguanine (preQ(0)).</text>
</comment>
<evidence type="ECO:0000256" key="1">
    <source>
        <dbReference type="ARBA" id="ARBA00005061"/>
    </source>
</evidence>
<dbReference type="InterPro" id="IPR018317">
    <property type="entry name" value="QueC"/>
</dbReference>
<evidence type="ECO:0000256" key="11">
    <source>
        <dbReference type="HAMAP-Rule" id="MF_01633"/>
    </source>
</evidence>
<evidence type="ECO:0000256" key="9">
    <source>
        <dbReference type="ARBA" id="ARBA00039149"/>
    </source>
</evidence>
<feature type="compositionally biased region" description="Basic and acidic residues" evidence="12">
    <location>
        <begin position="1"/>
        <end position="15"/>
    </location>
</feature>
<protein>
    <recommendedName>
        <fullName evidence="9 11">7-cyano-7-deazaguanine synthase</fullName>
        <ecNumber evidence="9 11">6.3.4.20</ecNumber>
    </recommendedName>
    <alternativeName>
        <fullName evidence="11">7-cyano-7-carbaguanine synthase</fullName>
    </alternativeName>
    <alternativeName>
        <fullName evidence="11">Archaeosine biosynthesis protein QueC</fullName>
    </alternativeName>
    <alternativeName>
        <fullName evidence="11">PreQ(0) synthase</fullName>
    </alternativeName>
</protein>
<comment type="similarity">
    <text evidence="8 11">Belongs to the QueC family.</text>
</comment>
<keyword evidence="5 11" id="KW-0862">Zinc</keyword>